<name>A0A437H0B5_9SPHN</name>
<dbReference type="RefSeq" id="WP_127611243.1">
    <property type="nucleotide sequence ID" value="NZ_RXOL01000001.1"/>
</dbReference>
<evidence type="ECO:0000256" key="1">
    <source>
        <dbReference type="SAM" id="Phobius"/>
    </source>
</evidence>
<dbReference type="Proteomes" id="UP000283003">
    <property type="component" value="Unassembled WGS sequence"/>
</dbReference>
<feature type="transmembrane region" description="Helical" evidence="1">
    <location>
        <begin position="330"/>
        <end position="350"/>
    </location>
</feature>
<protein>
    <submittedName>
        <fullName evidence="2">Uncharacterized protein</fullName>
    </submittedName>
</protein>
<organism evidence="2 3">
    <name type="scientific">Croceicoccus ponticola</name>
    <dbReference type="NCBI Taxonomy" id="2217664"/>
    <lineage>
        <taxon>Bacteria</taxon>
        <taxon>Pseudomonadati</taxon>
        <taxon>Pseudomonadota</taxon>
        <taxon>Alphaproteobacteria</taxon>
        <taxon>Sphingomonadales</taxon>
        <taxon>Erythrobacteraceae</taxon>
        <taxon>Croceicoccus</taxon>
    </lineage>
</organism>
<comment type="caution">
    <text evidence="2">The sequence shown here is derived from an EMBL/GenBank/DDBJ whole genome shotgun (WGS) entry which is preliminary data.</text>
</comment>
<dbReference type="OrthoDB" id="8477220at2"/>
<evidence type="ECO:0000313" key="3">
    <source>
        <dbReference type="Proteomes" id="UP000283003"/>
    </source>
</evidence>
<dbReference type="EMBL" id="RXOL01000001">
    <property type="protein sequence ID" value="RVQ69057.1"/>
    <property type="molecule type" value="Genomic_DNA"/>
</dbReference>
<evidence type="ECO:0000313" key="2">
    <source>
        <dbReference type="EMBL" id="RVQ69057.1"/>
    </source>
</evidence>
<keyword evidence="3" id="KW-1185">Reference proteome</keyword>
<feature type="transmembrane region" description="Helical" evidence="1">
    <location>
        <begin position="299"/>
        <end position="318"/>
    </location>
</feature>
<keyword evidence="1" id="KW-1133">Transmembrane helix</keyword>
<accession>A0A437H0B5</accession>
<proteinExistence type="predicted"/>
<sequence length="406" mass="42734">MRIAILSMLEPLAVDGLLTRAGLRVNGEPVVEQQLELAIAAGAQRLLVLADRRAVGLDDLVAVAGDGGLDVRIVADAPGLCSEVTAADELLVFGDALVADPVLALPLLTVSGIVTVPIEEGLAAGFERIDAESAWGGILVIPGALAERLRQLPRDCDVASSLLRIALMAGVTPRGVEPRAIGDKRWTIVRNETEAQAIEAQRLRRSLAEARGRTPGRALAGFVVGRFGNRLFEADRSPALVWWAALAPAAAAIALAAFAMFSAAFFAIALAWLTVRGAMILDAADRQGRIASALPDRKPLFALLAVDVLLLVVLAMALGGTVGAETLAMLGAWCVSTVFVCVARIGAVTFPFMRARPFFEDRFSQAIVLQLALFGDGLGLIAMSVVICVMIIWTGLLTFGTVRSGK</sequence>
<dbReference type="AlphaFoldDB" id="A0A437H0B5"/>
<feature type="transmembrane region" description="Helical" evidence="1">
    <location>
        <begin position="240"/>
        <end position="273"/>
    </location>
</feature>
<keyword evidence="1" id="KW-0812">Transmembrane</keyword>
<feature type="transmembrane region" description="Helical" evidence="1">
    <location>
        <begin position="371"/>
        <end position="396"/>
    </location>
</feature>
<keyword evidence="1" id="KW-0472">Membrane</keyword>
<gene>
    <name evidence="2" type="ORF">EKN06_02265</name>
</gene>
<reference evidence="2 3" key="1">
    <citation type="submission" date="2018-12" db="EMBL/GenBank/DDBJ databases">
        <title>Croceicoccus ponticola sp. nov., a lipolytic bacterium isolated from seawater.</title>
        <authorList>
            <person name="Yoon J.-H."/>
        </authorList>
    </citation>
    <scope>NUCLEOTIDE SEQUENCE [LARGE SCALE GENOMIC DNA]</scope>
    <source>
        <strain evidence="2 3">GM-16</strain>
    </source>
</reference>